<dbReference type="InterPro" id="IPR045024">
    <property type="entry name" value="NDH-2"/>
</dbReference>
<gene>
    <name evidence="7" type="ordered locus">SVEN_3873</name>
</gene>
<comment type="similarity">
    <text evidence="1">Belongs to the NADH dehydrogenase family.</text>
</comment>
<dbReference type="Gene3D" id="3.50.50.100">
    <property type="match status" value="1"/>
</dbReference>
<dbReference type="PANTHER" id="PTHR43706:SF45">
    <property type="entry name" value="NADH DEHYDROGENASE-LIKE PROTEIN RV1812C"/>
    <property type="match status" value="1"/>
</dbReference>
<evidence type="ECO:0000256" key="5">
    <source>
        <dbReference type="ARBA" id="ARBA00023027"/>
    </source>
</evidence>
<evidence type="ECO:0000256" key="4">
    <source>
        <dbReference type="ARBA" id="ARBA00023002"/>
    </source>
</evidence>
<evidence type="ECO:0000256" key="1">
    <source>
        <dbReference type="ARBA" id="ARBA00005272"/>
    </source>
</evidence>
<dbReference type="OrthoDB" id="9781621at2"/>
<keyword evidence="5" id="KW-0520">NAD</keyword>
<keyword evidence="4 7" id="KW-0560">Oxidoreductase</keyword>
<feature type="domain" description="FAD/NAD(P)-binding" evidence="6">
    <location>
        <begin position="6"/>
        <end position="341"/>
    </location>
</feature>
<reference evidence="7 8" key="1">
    <citation type="journal article" date="2011" name="BMC Genomics">
        <title>Genome-wide analysis of the role of GlnR in Streptomyces venezuelae provides new insights into global nitrogen regulation in actinomycetes.</title>
        <authorList>
            <person name="Pullan S.T."/>
            <person name="Bibb M.J."/>
            <person name="Merrick M."/>
        </authorList>
    </citation>
    <scope>NUCLEOTIDE SEQUENCE [LARGE SCALE GENOMIC DNA]</scope>
    <source>
        <strain evidence="7">ATCC 10712</strain>
    </source>
</reference>
<dbReference type="InterPro" id="IPR023753">
    <property type="entry name" value="FAD/NAD-binding_dom"/>
</dbReference>
<protein>
    <submittedName>
        <fullName evidence="7">NADH dehydrogenase</fullName>
        <ecNumber evidence="7">1.6.99.3</ecNumber>
    </submittedName>
</protein>
<dbReference type="GO" id="GO:0003954">
    <property type="term" value="F:NADH dehydrogenase activity"/>
    <property type="evidence" value="ECO:0007669"/>
    <property type="project" value="InterPro"/>
</dbReference>
<dbReference type="EC" id="1.6.99.3" evidence="7"/>
<evidence type="ECO:0000256" key="3">
    <source>
        <dbReference type="ARBA" id="ARBA00022827"/>
    </source>
</evidence>
<evidence type="ECO:0000313" key="7">
    <source>
        <dbReference type="EMBL" id="CCA57159.1"/>
    </source>
</evidence>
<dbReference type="STRING" id="953739.SVEN_3873"/>
<evidence type="ECO:0000259" key="6">
    <source>
        <dbReference type="Pfam" id="PF07992"/>
    </source>
</evidence>
<dbReference type="Pfam" id="PF07992">
    <property type="entry name" value="Pyr_redox_2"/>
    <property type="match status" value="1"/>
</dbReference>
<organism evidence="7 8">
    <name type="scientific">Streptomyces venezuelae (strain ATCC 10712 / CBS 650.69 / DSM 40230 / JCM 4526 / NBRC 13096 / PD 04745)</name>
    <dbReference type="NCBI Taxonomy" id="953739"/>
    <lineage>
        <taxon>Bacteria</taxon>
        <taxon>Bacillati</taxon>
        <taxon>Actinomycetota</taxon>
        <taxon>Actinomycetes</taxon>
        <taxon>Kitasatosporales</taxon>
        <taxon>Streptomycetaceae</taxon>
        <taxon>Streptomyces</taxon>
    </lineage>
</organism>
<accession>F2RFK7</accession>
<dbReference type="eggNOG" id="COG1252">
    <property type="taxonomic scope" value="Bacteria"/>
</dbReference>
<dbReference type="SUPFAM" id="SSF51905">
    <property type="entry name" value="FAD/NAD(P)-binding domain"/>
    <property type="match status" value="1"/>
</dbReference>
<evidence type="ECO:0000256" key="2">
    <source>
        <dbReference type="ARBA" id="ARBA00022630"/>
    </source>
</evidence>
<dbReference type="RefSeq" id="WP_015035071.1">
    <property type="nucleotide sequence ID" value="NC_018750.1"/>
</dbReference>
<dbReference type="PRINTS" id="PR00368">
    <property type="entry name" value="FADPNR"/>
</dbReference>
<dbReference type="AlphaFoldDB" id="F2RFK7"/>
<dbReference type="PATRIC" id="fig|953739.5.peg.6374"/>
<evidence type="ECO:0000313" key="8">
    <source>
        <dbReference type="Proteomes" id="UP000006854"/>
    </source>
</evidence>
<dbReference type="Proteomes" id="UP000006854">
    <property type="component" value="Chromosome"/>
</dbReference>
<dbReference type="GeneID" id="51864434"/>
<keyword evidence="3" id="KW-0274">FAD</keyword>
<keyword evidence="8" id="KW-1185">Reference proteome</keyword>
<name>F2RFK7_STRVP</name>
<dbReference type="EMBL" id="FR845719">
    <property type="protein sequence ID" value="CCA57159.1"/>
    <property type="molecule type" value="Genomic_DNA"/>
</dbReference>
<keyword evidence="2" id="KW-0285">Flavoprotein</keyword>
<dbReference type="HOGENOM" id="CLU_021377_7_1_11"/>
<dbReference type="InterPro" id="IPR036188">
    <property type="entry name" value="FAD/NAD-bd_sf"/>
</dbReference>
<dbReference type="PANTHER" id="PTHR43706">
    <property type="entry name" value="NADH DEHYDROGENASE"/>
    <property type="match status" value="1"/>
</dbReference>
<dbReference type="KEGG" id="sve:SVEN_3873"/>
<sequence>MTEPARILVVGGGYVGMYTALRLQRQLRTELRAGAAEIVVVTPEPYMTYQPFLPEAAAGSISPRHVVVPLRRVLDRCRIVIGEVQSVDHAKRTATLATLATAEEGTGTLDLTYDELVIAPGSVSRTLPVPGLIDHGIGFKTVEEAIGLRNHVIEQMDIASSTRDPAIRDAALTFVFVGGGYAGVEALAELEDMARYTARYYHNVKPEDLRWVLVEASDRILPEVGEEMGRYAVRELRGRNIDVRLETRLESCEDRVAVLSDGTRLPTRTVVWTAGVKPAPVLAETDLPLNERGRLRCTAQLAVEGAPHAWAAGDAAAVPDLTSDEPGKECAPNAQHAVRQAKVLAENITASLRGQPLKEYAHAYAGSVASLGLHKGVAHVYGRKLKGYPAWFMHRAYHLSRVPTFNRKARVLAEWTLSGLFKREIVSLGSLEHPRAEFELAAAPPPDNGDKPSS</sequence>
<proteinExistence type="inferred from homology"/>